<protein>
    <submittedName>
        <fullName evidence="1">Uncharacterized protein</fullName>
    </submittedName>
</protein>
<sequence length="71" mass="8058">MKILNIHLGFGGGREASISIDDEGKAHLWETEWMGGLPFIGRLGEINHKELGMMMKEAKDKHVTIRGERQR</sequence>
<gene>
    <name evidence="1" type="ORF">UX87_C0016G0005</name>
</gene>
<dbReference type="Proteomes" id="UP000034364">
    <property type="component" value="Unassembled WGS sequence"/>
</dbReference>
<evidence type="ECO:0000313" key="2">
    <source>
        <dbReference type="Proteomes" id="UP000034364"/>
    </source>
</evidence>
<dbReference type="EMBL" id="LCNV01000016">
    <property type="protein sequence ID" value="KKU63844.1"/>
    <property type="molecule type" value="Genomic_DNA"/>
</dbReference>
<evidence type="ECO:0000313" key="1">
    <source>
        <dbReference type="EMBL" id="KKU63844.1"/>
    </source>
</evidence>
<dbReference type="AlphaFoldDB" id="A0A0G1S2X1"/>
<accession>A0A0G1S2X1</accession>
<name>A0A0G1S2X1_9BACT</name>
<organism evidence="1 2">
    <name type="scientific">Candidatus Amesbacteria bacterium GW2011_GWA1_47_16</name>
    <dbReference type="NCBI Taxonomy" id="1618353"/>
    <lineage>
        <taxon>Bacteria</taxon>
        <taxon>Candidatus Amesiibacteriota</taxon>
    </lineage>
</organism>
<proteinExistence type="predicted"/>
<reference evidence="1 2" key="1">
    <citation type="journal article" date="2015" name="Nature">
        <title>rRNA introns, odd ribosomes, and small enigmatic genomes across a large radiation of phyla.</title>
        <authorList>
            <person name="Brown C.T."/>
            <person name="Hug L.A."/>
            <person name="Thomas B.C."/>
            <person name="Sharon I."/>
            <person name="Castelle C.J."/>
            <person name="Singh A."/>
            <person name="Wilkins M.J."/>
            <person name="Williams K.H."/>
            <person name="Banfield J.F."/>
        </authorList>
    </citation>
    <scope>NUCLEOTIDE SEQUENCE [LARGE SCALE GENOMIC DNA]</scope>
</reference>
<comment type="caution">
    <text evidence="1">The sequence shown here is derived from an EMBL/GenBank/DDBJ whole genome shotgun (WGS) entry which is preliminary data.</text>
</comment>